<dbReference type="EMBL" id="BSSA01000003">
    <property type="protein sequence ID" value="GLW69115.1"/>
    <property type="molecule type" value="Genomic_DNA"/>
</dbReference>
<proteinExistence type="predicted"/>
<name>A0A9W6Q376_9ACTN</name>
<organism evidence="3 4">
    <name type="scientific">Kitasatospora phosalacinea</name>
    <dbReference type="NCBI Taxonomy" id="2065"/>
    <lineage>
        <taxon>Bacteria</taxon>
        <taxon>Bacillati</taxon>
        <taxon>Actinomycetota</taxon>
        <taxon>Actinomycetes</taxon>
        <taxon>Kitasatosporales</taxon>
        <taxon>Streptomycetaceae</taxon>
        <taxon>Kitasatospora</taxon>
    </lineage>
</organism>
<dbReference type="Proteomes" id="UP001165041">
    <property type="component" value="Unassembled WGS sequence"/>
</dbReference>
<comment type="caution">
    <text evidence="3">The sequence shown here is derived from an EMBL/GenBank/DDBJ whole genome shotgun (WGS) entry which is preliminary data.</text>
</comment>
<reference evidence="3" key="1">
    <citation type="submission" date="2023-02" db="EMBL/GenBank/DDBJ databases">
        <title>Kitasatospora phosalacinea NBRC 14627.</title>
        <authorList>
            <person name="Ichikawa N."/>
            <person name="Sato H."/>
            <person name="Tonouchi N."/>
        </authorList>
    </citation>
    <scope>NUCLEOTIDE SEQUENCE</scope>
    <source>
        <strain evidence="3">NBRC 14627</strain>
    </source>
</reference>
<evidence type="ECO:0000259" key="2">
    <source>
        <dbReference type="Pfam" id="PF13349"/>
    </source>
</evidence>
<evidence type="ECO:0000256" key="1">
    <source>
        <dbReference type="SAM" id="MobiDB-lite"/>
    </source>
</evidence>
<gene>
    <name evidence="3" type="ORF">Kpho02_14140</name>
</gene>
<protein>
    <recommendedName>
        <fullName evidence="2">DUF4097 domain-containing protein</fullName>
    </recommendedName>
</protein>
<dbReference type="AlphaFoldDB" id="A0A9W6Q376"/>
<accession>A0A9W6Q376</accession>
<feature type="compositionally biased region" description="Basic and acidic residues" evidence="1">
    <location>
        <begin position="284"/>
        <end position="295"/>
    </location>
</feature>
<feature type="region of interest" description="Disordered" evidence="1">
    <location>
        <begin position="280"/>
        <end position="308"/>
    </location>
</feature>
<feature type="domain" description="DUF4097" evidence="2">
    <location>
        <begin position="87"/>
        <end position="282"/>
    </location>
</feature>
<evidence type="ECO:0000313" key="3">
    <source>
        <dbReference type="EMBL" id="GLW69115.1"/>
    </source>
</evidence>
<dbReference type="Pfam" id="PF13349">
    <property type="entry name" value="DUF4097"/>
    <property type="match status" value="1"/>
</dbReference>
<sequence length="308" mass="31298">MSEDRTDGEPEMTQWTVDSAQQIAFDGDVHSLHVRVVDGTVNVVPTEGPARLEVAGLEGEPLQVSLEDGVLTVTYKDLSWSEFGEAVKSVQTVKSFFSGLRRKRRADLTVAVPAAAVVRVGTVSADATISGIAGEVGVHGASGATTLAGLTGLVNANTVSGDVDAEGLSGELKVNTVSGAVTLVAGSATRIRAHSVSGAVTLDLDAATPTDIAVNTVSGAVGVRLPALADAKVEAGTTSGTLSSAFAELSVGGGWGSKKLSGQLGTGRGRLSVTTVTGAVTVQRRPEAEEDRPPKELSAAPLDLTKES</sequence>
<evidence type="ECO:0000313" key="4">
    <source>
        <dbReference type="Proteomes" id="UP001165041"/>
    </source>
</evidence>
<dbReference type="InterPro" id="IPR025164">
    <property type="entry name" value="Toastrack_DUF4097"/>
</dbReference>